<evidence type="ECO:0000259" key="5">
    <source>
        <dbReference type="PROSITE" id="PS50931"/>
    </source>
</evidence>
<dbReference type="InterPro" id="IPR005119">
    <property type="entry name" value="LysR_subst-bd"/>
</dbReference>
<gene>
    <name evidence="6" type="ORF">GCM10009741_17700</name>
</gene>
<dbReference type="PROSITE" id="PS50931">
    <property type="entry name" value="HTH_LYSR"/>
    <property type="match status" value="1"/>
</dbReference>
<dbReference type="RefSeq" id="WP_344171834.1">
    <property type="nucleotide sequence ID" value="NZ_BAAANC010000001.1"/>
</dbReference>
<dbReference type="PANTHER" id="PTHR30346:SF29">
    <property type="entry name" value="LYSR SUBSTRATE-BINDING"/>
    <property type="match status" value="1"/>
</dbReference>
<dbReference type="Gene3D" id="1.10.10.10">
    <property type="entry name" value="Winged helix-like DNA-binding domain superfamily/Winged helix DNA-binding domain"/>
    <property type="match status" value="1"/>
</dbReference>
<dbReference type="SUPFAM" id="SSF46785">
    <property type="entry name" value="Winged helix' DNA-binding domain"/>
    <property type="match status" value="1"/>
</dbReference>
<dbReference type="InterPro" id="IPR000847">
    <property type="entry name" value="LysR_HTH_N"/>
</dbReference>
<evidence type="ECO:0000256" key="2">
    <source>
        <dbReference type="ARBA" id="ARBA00023015"/>
    </source>
</evidence>
<dbReference type="InterPro" id="IPR036390">
    <property type="entry name" value="WH_DNA-bd_sf"/>
</dbReference>
<evidence type="ECO:0000256" key="1">
    <source>
        <dbReference type="ARBA" id="ARBA00009437"/>
    </source>
</evidence>
<keyword evidence="4" id="KW-0804">Transcription</keyword>
<evidence type="ECO:0000256" key="3">
    <source>
        <dbReference type="ARBA" id="ARBA00023125"/>
    </source>
</evidence>
<dbReference type="InterPro" id="IPR036388">
    <property type="entry name" value="WH-like_DNA-bd_sf"/>
</dbReference>
<sequence length="305" mass="32641">MLDVRRLRLLRDLAQLGTITAVADAHTYTPSAVSQQLTVLEREAGTRLLERTGRRVTLTPAGERLVQHAEKILVALEEAEADLATTELAGPLRIGAFPTAVRTLLPSTLVRLARDHPRLDLTVTELDPADAPRELRERRLDVALVNDYDVMPAVEAGETQPLLDETVYLAVHGDERSIADAENSSWIAGTTGTACHAVTLHACRAAGYSPRIRHTADDFDAVLALVAAGQGVSLVPQLAAGSPPEGVTLVPLAIRRRTGVAYRDGARKHPAVAAFVDAVQDAAATVAHAQRTGSQPFRRSAHRAG</sequence>
<evidence type="ECO:0000256" key="4">
    <source>
        <dbReference type="ARBA" id="ARBA00023163"/>
    </source>
</evidence>
<dbReference type="PANTHER" id="PTHR30346">
    <property type="entry name" value="TRANSCRIPTIONAL DUAL REGULATOR HCAR-RELATED"/>
    <property type="match status" value="1"/>
</dbReference>
<proteinExistence type="inferred from homology"/>
<dbReference type="Proteomes" id="UP001500363">
    <property type="component" value="Unassembled WGS sequence"/>
</dbReference>
<organism evidence="6 7">
    <name type="scientific">Kribbella lupini</name>
    <dbReference type="NCBI Taxonomy" id="291602"/>
    <lineage>
        <taxon>Bacteria</taxon>
        <taxon>Bacillati</taxon>
        <taxon>Actinomycetota</taxon>
        <taxon>Actinomycetes</taxon>
        <taxon>Propionibacteriales</taxon>
        <taxon>Kribbellaceae</taxon>
        <taxon>Kribbella</taxon>
    </lineage>
</organism>
<dbReference type="EMBL" id="BAAANC010000001">
    <property type="protein sequence ID" value="GAA1518401.1"/>
    <property type="molecule type" value="Genomic_DNA"/>
</dbReference>
<keyword evidence="7" id="KW-1185">Reference proteome</keyword>
<feature type="domain" description="HTH lysR-type" evidence="5">
    <location>
        <begin position="2"/>
        <end position="59"/>
    </location>
</feature>
<keyword evidence="3" id="KW-0238">DNA-binding</keyword>
<dbReference type="CDD" id="cd08423">
    <property type="entry name" value="PBP2_LTTR_like_6"/>
    <property type="match status" value="1"/>
</dbReference>
<protein>
    <submittedName>
        <fullName evidence="6">LysR family transcriptional regulator</fullName>
    </submittedName>
</protein>
<evidence type="ECO:0000313" key="6">
    <source>
        <dbReference type="EMBL" id="GAA1518401.1"/>
    </source>
</evidence>
<reference evidence="6 7" key="1">
    <citation type="journal article" date="2019" name="Int. J. Syst. Evol. Microbiol.">
        <title>The Global Catalogue of Microorganisms (GCM) 10K type strain sequencing project: providing services to taxonomists for standard genome sequencing and annotation.</title>
        <authorList>
            <consortium name="The Broad Institute Genomics Platform"/>
            <consortium name="The Broad Institute Genome Sequencing Center for Infectious Disease"/>
            <person name="Wu L."/>
            <person name="Ma J."/>
        </authorList>
    </citation>
    <scope>NUCLEOTIDE SEQUENCE [LARGE SCALE GENOMIC DNA]</scope>
    <source>
        <strain evidence="6 7">JCM 14303</strain>
    </source>
</reference>
<evidence type="ECO:0000313" key="7">
    <source>
        <dbReference type="Proteomes" id="UP001500363"/>
    </source>
</evidence>
<comment type="caution">
    <text evidence="6">The sequence shown here is derived from an EMBL/GenBank/DDBJ whole genome shotgun (WGS) entry which is preliminary data.</text>
</comment>
<comment type="similarity">
    <text evidence="1">Belongs to the LysR transcriptional regulatory family.</text>
</comment>
<keyword evidence="2" id="KW-0805">Transcription regulation</keyword>
<name>A0ABN2AIR2_9ACTN</name>
<dbReference type="Pfam" id="PF03466">
    <property type="entry name" value="LysR_substrate"/>
    <property type="match status" value="1"/>
</dbReference>
<accession>A0ABN2AIR2</accession>
<dbReference type="Pfam" id="PF00126">
    <property type="entry name" value="HTH_1"/>
    <property type="match status" value="1"/>
</dbReference>
<dbReference type="SUPFAM" id="SSF53850">
    <property type="entry name" value="Periplasmic binding protein-like II"/>
    <property type="match status" value="1"/>
</dbReference>
<dbReference type="Gene3D" id="3.40.190.10">
    <property type="entry name" value="Periplasmic binding protein-like II"/>
    <property type="match status" value="2"/>
</dbReference>